<dbReference type="SUPFAM" id="SSF53756">
    <property type="entry name" value="UDP-Glycosyltransferase/glycogen phosphorylase"/>
    <property type="match status" value="1"/>
</dbReference>
<accession>A0A8J6U4C0</accession>
<gene>
    <name evidence="2" type="ORF">ICJ85_07620</name>
</gene>
<keyword evidence="3" id="KW-1185">Reference proteome</keyword>
<name>A0A8J6U4C0_9FLAO</name>
<evidence type="ECO:0000313" key="2">
    <source>
        <dbReference type="EMBL" id="MBD0823887.1"/>
    </source>
</evidence>
<feature type="domain" description="Glycosyl transferase family 1" evidence="1">
    <location>
        <begin position="165"/>
        <end position="317"/>
    </location>
</feature>
<dbReference type="PANTHER" id="PTHR12526">
    <property type="entry name" value="GLYCOSYLTRANSFERASE"/>
    <property type="match status" value="1"/>
</dbReference>
<dbReference type="Pfam" id="PF00534">
    <property type="entry name" value="Glycos_transf_1"/>
    <property type="match status" value="1"/>
</dbReference>
<organism evidence="2 3">
    <name type="scientific">Aestuariibaculum marinum</name>
    <dbReference type="NCBI Taxonomy" id="2683592"/>
    <lineage>
        <taxon>Bacteria</taxon>
        <taxon>Pseudomonadati</taxon>
        <taxon>Bacteroidota</taxon>
        <taxon>Flavobacteriia</taxon>
        <taxon>Flavobacteriales</taxon>
        <taxon>Flavobacteriaceae</taxon>
    </lineage>
</organism>
<evidence type="ECO:0000313" key="3">
    <source>
        <dbReference type="Proteomes" id="UP000621516"/>
    </source>
</evidence>
<sequence>MINLVYIGNKLNNTKATVTSIDVLGPLLEGEGVHVHYASNKSNKALRFWDMVFAVVKHRKSTDYVLIDTYSTFNFYYAFVVSLLCRVWNLKYIPILHGGNLPDRLIRNPKMCQSIFNHAFKNVAPSQYLKSKFEHEGYSNILNIPNSINLGAYAFQQRTVEAMNLLWVRAFDKTYNPLLAIDILKALQGAGQSATLTMVGPDKDGTLQQAKDYADKLGLTVNFTGKLEKQDWIQLSQQCNIFINTTNFDNMPVSVIEAMALGLPVISTNVGGLPFLIENEQDGMLVPPNSVKPFVEAAMCLKNDSELTKKITLNARKKVEQYDWEIVKGLWISLLV</sequence>
<proteinExistence type="predicted"/>
<dbReference type="Proteomes" id="UP000621516">
    <property type="component" value="Unassembled WGS sequence"/>
</dbReference>
<dbReference type="Gene3D" id="3.40.50.2000">
    <property type="entry name" value="Glycogen Phosphorylase B"/>
    <property type="match status" value="2"/>
</dbReference>
<reference evidence="2 3" key="1">
    <citation type="journal article" date="2018" name="J. Microbiol.">
        <title>Aestuariibaculum marinum sp. nov., a marine bacterium isolated from seawater in South Korea.</title>
        <authorList>
            <person name="Choi J."/>
            <person name="Lee D."/>
            <person name="Jang J.H."/>
            <person name="Cha S."/>
            <person name="Seo T."/>
        </authorList>
    </citation>
    <scope>NUCLEOTIDE SEQUENCE [LARGE SCALE GENOMIC DNA]</scope>
    <source>
        <strain evidence="2 3">IP7</strain>
    </source>
</reference>
<dbReference type="InterPro" id="IPR001296">
    <property type="entry name" value="Glyco_trans_1"/>
</dbReference>
<dbReference type="CDD" id="cd03801">
    <property type="entry name" value="GT4_PimA-like"/>
    <property type="match status" value="1"/>
</dbReference>
<dbReference type="RefSeq" id="WP_188223202.1">
    <property type="nucleotide sequence ID" value="NZ_JACVXD010000003.1"/>
</dbReference>
<dbReference type="EMBL" id="JACVXD010000003">
    <property type="protein sequence ID" value="MBD0823887.1"/>
    <property type="molecule type" value="Genomic_DNA"/>
</dbReference>
<comment type="caution">
    <text evidence="2">The sequence shown here is derived from an EMBL/GenBank/DDBJ whole genome shotgun (WGS) entry which is preliminary data.</text>
</comment>
<protein>
    <submittedName>
        <fullName evidence="2">Glycosyltransferase</fullName>
    </submittedName>
</protein>
<dbReference type="AlphaFoldDB" id="A0A8J6U4C0"/>
<evidence type="ECO:0000259" key="1">
    <source>
        <dbReference type="Pfam" id="PF00534"/>
    </source>
</evidence>
<dbReference type="GO" id="GO:0016757">
    <property type="term" value="F:glycosyltransferase activity"/>
    <property type="evidence" value="ECO:0007669"/>
    <property type="project" value="InterPro"/>
</dbReference>
<dbReference type="PANTHER" id="PTHR12526:SF630">
    <property type="entry name" value="GLYCOSYLTRANSFERASE"/>
    <property type="match status" value="1"/>
</dbReference>